<dbReference type="GO" id="GO:0034707">
    <property type="term" value="C:chloride channel complex"/>
    <property type="evidence" value="ECO:0007669"/>
    <property type="project" value="UniProtKB-KW"/>
</dbReference>
<protein>
    <submittedName>
        <fullName evidence="12">Voltage gated chloride channel family protein</fullName>
    </submittedName>
</protein>
<feature type="transmembrane region" description="Helical" evidence="11">
    <location>
        <begin position="345"/>
        <end position="368"/>
    </location>
</feature>
<feature type="compositionally biased region" description="Low complexity" evidence="10">
    <location>
        <begin position="1"/>
        <end position="23"/>
    </location>
</feature>
<keyword evidence="7" id="KW-0869">Chloride channel</keyword>
<evidence type="ECO:0000256" key="7">
    <source>
        <dbReference type="ARBA" id="ARBA00023173"/>
    </source>
</evidence>
<dbReference type="AlphaFoldDB" id="A2SBY3"/>
<accession>A2SBY3</accession>
<keyword evidence="13" id="KW-1185">Reference proteome</keyword>
<feature type="transmembrane region" description="Helical" evidence="11">
    <location>
        <begin position="389"/>
        <end position="416"/>
    </location>
</feature>
<dbReference type="PRINTS" id="PR00762">
    <property type="entry name" value="CLCHANNEL"/>
</dbReference>
<dbReference type="PANTHER" id="PTHR43427:SF6">
    <property type="entry name" value="CHLORIDE CHANNEL PROTEIN CLC-E"/>
    <property type="match status" value="1"/>
</dbReference>
<keyword evidence="5" id="KW-0406">Ion transport</keyword>
<dbReference type="SUPFAM" id="SSF81340">
    <property type="entry name" value="Clc chloride channel"/>
    <property type="match status" value="1"/>
</dbReference>
<dbReference type="InterPro" id="IPR050368">
    <property type="entry name" value="ClC-type_chloride_channel"/>
</dbReference>
<comment type="subcellular location">
    <subcellularLocation>
        <location evidence="1">Membrane</location>
        <topology evidence="1">Multi-pass membrane protein</topology>
    </subcellularLocation>
</comment>
<dbReference type="InterPro" id="IPR014743">
    <property type="entry name" value="Cl-channel_core"/>
</dbReference>
<dbReference type="KEGG" id="mpt:Mpe_A0110"/>
<dbReference type="STRING" id="420662.Mpe_A0110"/>
<feature type="region of interest" description="Disordered" evidence="10">
    <location>
        <begin position="462"/>
        <end position="485"/>
    </location>
</feature>
<dbReference type="Pfam" id="PF00654">
    <property type="entry name" value="Voltage_CLC"/>
    <property type="match status" value="1"/>
</dbReference>
<dbReference type="InterPro" id="IPR001807">
    <property type="entry name" value="ClC"/>
</dbReference>
<keyword evidence="2" id="KW-0813">Transport</keyword>
<dbReference type="PANTHER" id="PTHR43427">
    <property type="entry name" value="CHLORIDE CHANNEL PROTEIN CLC-E"/>
    <property type="match status" value="1"/>
</dbReference>
<keyword evidence="9" id="KW-0407">Ion channel</keyword>
<evidence type="ECO:0000256" key="6">
    <source>
        <dbReference type="ARBA" id="ARBA00023136"/>
    </source>
</evidence>
<evidence type="ECO:0000256" key="2">
    <source>
        <dbReference type="ARBA" id="ARBA00022448"/>
    </source>
</evidence>
<feature type="transmembrane region" description="Helical" evidence="11">
    <location>
        <begin position="89"/>
        <end position="107"/>
    </location>
</feature>
<keyword evidence="4 11" id="KW-1133">Transmembrane helix</keyword>
<evidence type="ECO:0000256" key="5">
    <source>
        <dbReference type="ARBA" id="ARBA00023065"/>
    </source>
</evidence>
<name>A2SBY3_METPP</name>
<gene>
    <name evidence="12" type="ordered locus">Mpe_A0110</name>
</gene>
<sequence>MHEPAQASSVGARAAARAPSHRPAPLKKQPDFTQAVRQELVDWRAWRDRAVVLAYAVAAGLAVVGFTMLSELALEGFGALRALHPLLPLVWMPALTAALVWVTLRWVPGAAGSGIPQVLAALDTRTSPSQRGLFVSLRLSVAKLVLASGALLAGLSAGREGPSVQVAAGVMLHARRWLPSRSSVTDHGLLIAGGAAGIAAAFNAPLAGVVFAIEELSRKIENRNSGLIITAIVLAGLVAVSAFGNSTYFGVIRVGRLDSGVLLPGLLVVLCAGLLGGLFSRLLIVSMVGAPDRFCALRRRHPVRFAAGCGFVVALIGIVSGGLTYGSGYDETKGLLDGEPGLPVLFVLLKFISTWLSTWSGVPGGIFAPSLSVGAGIGADIAQLTGSPAGAALIAIGMAGFLAAVTQAPITAFIIVMEMVDGHAMVLSLMAAALGASGVSRLLSRPLYAELAELQLRRLPAVPSTMPPDSGTATTAFQDSAPGRP</sequence>
<dbReference type="Proteomes" id="UP000000366">
    <property type="component" value="Chromosome"/>
</dbReference>
<dbReference type="Gene3D" id="1.10.3080.10">
    <property type="entry name" value="Clc chloride channel"/>
    <property type="match status" value="1"/>
</dbReference>
<evidence type="ECO:0000256" key="8">
    <source>
        <dbReference type="ARBA" id="ARBA00023214"/>
    </source>
</evidence>
<dbReference type="CDD" id="cd01034">
    <property type="entry name" value="EriC_like"/>
    <property type="match status" value="1"/>
</dbReference>
<keyword evidence="8" id="KW-0868">Chloride</keyword>
<feature type="transmembrane region" description="Helical" evidence="11">
    <location>
        <begin position="189"/>
        <end position="213"/>
    </location>
</feature>
<organism evidence="12 13">
    <name type="scientific">Methylibium petroleiphilum (strain ATCC BAA-1232 / LMG 22953 / PM1)</name>
    <dbReference type="NCBI Taxonomy" id="420662"/>
    <lineage>
        <taxon>Bacteria</taxon>
        <taxon>Pseudomonadati</taxon>
        <taxon>Pseudomonadota</taxon>
        <taxon>Betaproteobacteria</taxon>
        <taxon>Burkholderiales</taxon>
        <taxon>Sphaerotilaceae</taxon>
        <taxon>Methylibium</taxon>
    </lineage>
</organism>
<proteinExistence type="predicted"/>
<dbReference type="EMBL" id="CP000555">
    <property type="protein sequence ID" value="ABM93072.1"/>
    <property type="molecule type" value="Genomic_DNA"/>
</dbReference>
<evidence type="ECO:0000256" key="9">
    <source>
        <dbReference type="ARBA" id="ARBA00023303"/>
    </source>
</evidence>
<evidence type="ECO:0000256" key="10">
    <source>
        <dbReference type="SAM" id="MobiDB-lite"/>
    </source>
</evidence>
<evidence type="ECO:0000256" key="4">
    <source>
        <dbReference type="ARBA" id="ARBA00022989"/>
    </source>
</evidence>
<feature type="transmembrane region" description="Helical" evidence="11">
    <location>
        <begin position="422"/>
        <end position="443"/>
    </location>
</feature>
<dbReference type="GO" id="GO:0005254">
    <property type="term" value="F:chloride channel activity"/>
    <property type="evidence" value="ECO:0007669"/>
    <property type="project" value="UniProtKB-KW"/>
</dbReference>
<dbReference type="eggNOG" id="COG0038">
    <property type="taxonomic scope" value="Bacteria"/>
</dbReference>
<feature type="transmembrane region" description="Helical" evidence="11">
    <location>
        <begin position="50"/>
        <end position="69"/>
    </location>
</feature>
<evidence type="ECO:0000256" key="11">
    <source>
        <dbReference type="SAM" id="Phobius"/>
    </source>
</evidence>
<feature type="transmembrane region" description="Helical" evidence="11">
    <location>
        <begin position="261"/>
        <end position="284"/>
    </location>
</feature>
<feature type="region of interest" description="Disordered" evidence="10">
    <location>
        <begin position="1"/>
        <end position="29"/>
    </location>
</feature>
<keyword evidence="3 11" id="KW-0812">Transmembrane</keyword>
<feature type="transmembrane region" description="Helical" evidence="11">
    <location>
        <begin position="225"/>
        <end position="249"/>
    </location>
</feature>
<keyword evidence="6 11" id="KW-0472">Membrane</keyword>
<reference evidence="12 13" key="1">
    <citation type="journal article" date="2007" name="J. Bacteriol.">
        <title>Whole-genome analysis of the methyl tert-butyl ether-degrading beta-proteobacterium Methylibium petroleiphilum PM1.</title>
        <authorList>
            <person name="Kane S.R."/>
            <person name="Chakicherla A.Y."/>
            <person name="Chain P.S.G."/>
            <person name="Schmidt R."/>
            <person name="Shin M.W."/>
            <person name="Legler T.C."/>
            <person name="Scow K.M."/>
            <person name="Larimer F.W."/>
            <person name="Lucas S.M."/>
            <person name="Richardson P.M."/>
            <person name="Hristova K.R."/>
        </authorList>
    </citation>
    <scope>NUCLEOTIDE SEQUENCE [LARGE SCALE GENOMIC DNA]</scope>
    <source>
        <strain evidence="13">ATCC BAA-1232 / LMG 22953 / PM1</strain>
    </source>
</reference>
<evidence type="ECO:0000256" key="1">
    <source>
        <dbReference type="ARBA" id="ARBA00004141"/>
    </source>
</evidence>
<evidence type="ECO:0000313" key="12">
    <source>
        <dbReference type="EMBL" id="ABM93072.1"/>
    </source>
</evidence>
<evidence type="ECO:0000256" key="3">
    <source>
        <dbReference type="ARBA" id="ARBA00022692"/>
    </source>
</evidence>
<feature type="transmembrane region" description="Helical" evidence="11">
    <location>
        <begin position="135"/>
        <end position="155"/>
    </location>
</feature>
<evidence type="ECO:0000313" key="13">
    <source>
        <dbReference type="Proteomes" id="UP000000366"/>
    </source>
</evidence>
<feature type="transmembrane region" description="Helical" evidence="11">
    <location>
        <begin position="305"/>
        <end position="325"/>
    </location>
</feature>
<dbReference type="HOGENOM" id="CLU_015263_6_0_4"/>